<dbReference type="EMBL" id="CAKOFQ010007291">
    <property type="protein sequence ID" value="CAH1997499.1"/>
    <property type="molecule type" value="Genomic_DNA"/>
</dbReference>
<accession>A0A9P0PUE7</accession>
<sequence>MTGENVGKVFPFWLQNVMGLIFQNANVHFYRASRYTLCIVLHNKHTFLPLTSLKKYSATRL</sequence>
<keyword evidence="2" id="KW-1185">Reference proteome</keyword>
<reference evidence="1" key="1">
    <citation type="submission" date="2022-03" db="EMBL/GenBank/DDBJ databases">
        <authorList>
            <person name="Sayadi A."/>
        </authorList>
    </citation>
    <scope>NUCLEOTIDE SEQUENCE</scope>
</reference>
<protein>
    <submittedName>
        <fullName evidence="1">Uncharacterized protein</fullName>
    </submittedName>
</protein>
<evidence type="ECO:0000313" key="1">
    <source>
        <dbReference type="EMBL" id="CAH1997499.1"/>
    </source>
</evidence>
<dbReference type="AlphaFoldDB" id="A0A9P0PUE7"/>
<gene>
    <name evidence="1" type="ORF">ACAOBT_LOCUS23787</name>
</gene>
<proteinExistence type="predicted"/>
<comment type="caution">
    <text evidence="1">The sequence shown here is derived from an EMBL/GenBank/DDBJ whole genome shotgun (WGS) entry which is preliminary data.</text>
</comment>
<name>A0A9P0PUE7_ACAOB</name>
<dbReference type="Proteomes" id="UP001152888">
    <property type="component" value="Unassembled WGS sequence"/>
</dbReference>
<evidence type="ECO:0000313" key="2">
    <source>
        <dbReference type="Proteomes" id="UP001152888"/>
    </source>
</evidence>
<organism evidence="1 2">
    <name type="scientific">Acanthoscelides obtectus</name>
    <name type="common">Bean weevil</name>
    <name type="synonym">Bruchus obtectus</name>
    <dbReference type="NCBI Taxonomy" id="200917"/>
    <lineage>
        <taxon>Eukaryota</taxon>
        <taxon>Metazoa</taxon>
        <taxon>Ecdysozoa</taxon>
        <taxon>Arthropoda</taxon>
        <taxon>Hexapoda</taxon>
        <taxon>Insecta</taxon>
        <taxon>Pterygota</taxon>
        <taxon>Neoptera</taxon>
        <taxon>Endopterygota</taxon>
        <taxon>Coleoptera</taxon>
        <taxon>Polyphaga</taxon>
        <taxon>Cucujiformia</taxon>
        <taxon>Chrysomeloidea</taxon>
        <taxon>Chrysomelidae</taxon>
        <taxon>Bruchinae</taxon>
        <taxon>Bruchini</taxon>
        <taxon>Acanthoscelides</taxon>
    </lineage>
</organism>